<dbReference type="eggNOG" id="COG2257">
    <property type="taxonomic scope" value="Bacteria"/>
</dbReference>
<evidence type="ECO:0000313" key="3">
    <source>
        <dbReference type="EMBL" id="ADU66115.1"/>
    </source>
</evidence>
<name>E6W679_DESIS</name>
<dbReference type="Pfam" id="PF01312">
    <property type="entry name" value="Bac_export_2"/>
    <property type="match status" value="1"/>
</dbReference>
<dbReference type="PANTHER" id="PTHR30531:SF12">
    <property type="entry name" value="FLAGELLAR BIOSYNTHETIC PROTEIN FLHB"/>
    <property type="match status" value="1"/>
</dbReference>
<protein>
    <submittedName>
        <fullName evidence="3">Type III secretion exporter</fullName>
    </submittedName>
</protein>
<dbReference type="Gene3D" id="3.40.1690.10">
    <property type="entry name" value="secretion proteins EscU"/>
    <property type="match status" value="1"/>
</dbReference>
<dbReference type="Proteomes" id="UP000002572">
    <property type="component" value="Chromosome"/>
</dbReference>
<dbReference type="InterPro" id="IPR029025">
    <property type="entry name" value="T3SS_substrate_exporter_C"/>
</dbReference>
<dbReference type="GO" id="GO:0009306">
    <property type="term" value="P:protein secretion"/>
    <property type="evidence" value="ECO:0007669"/>
    <property type="project" value="InterPro"/>
</dbReference>
<dbReference type="GO" id="GO:0005886">
    <property type="term" value="C:plasma membrane"/>
    <property type="evidence" value="ECO:0007669"/>
    <property type="project" value="TreeGrafter"/>
</dbReference>
<dbReference type="InterPro" id="IPR006135">
    <property type="entry name" value="T3SS_substrate_exporter"/>
</dbReference>
<dbReference type="RefSeq" id="WP_013505996.1">
    <property type="nucleotide sequence ID" value="NC_014836.1"/>
</dbReference>
<reference evidence="3 4" key="1">
    <citation type="submission" date="2010-12" db="EMBL/GenBank/DDBJ databases">
        <title>Complete sequence of Desulfurispirillum indicum S5.</title>
        <authorList>
            <consortium name="US DOE Joint Genome Institute"/>
            <person name="Lucas S."/>
            <person name="Copeland A."/>
            <person name="Lapidus A."/>
            <person name="Cheng J.-F."/>
            <person name="Goodwin L."/>
            <person name="Pitluck S."/>
            <person name="Chertkov O."/>
            <person name="Held B."/>
            <person name="Detter J.C."/>
            <person name="Han C."/>
            <person name="Tapia R."/>
            <person name="Land M."/>
            <person name="Hauser L."/>
            <person name="Kyrpides N."/>
            <person name="Ivanova N."/>
            <person name="Mikhailova N."/>
            <person name="Haggblom M."/>
            <person name="Rauschenbach I."/>
            <person name="Bini E."/>
            <person name="Woyke T."/>
        </authorList>
    </citation>
    <scope>NUCLEOTIDE SEQUENCE [LARGE SCALE GENOMIC DNA]</scope>
    <source>
        <strain evidence="4">ATCC BAA-1389 / DSM 22839 / S5</strain>
    </source>
</reference>
<organism evidence="3 4">
    <name type="scientific">Desulfurispirillum indicum (strain ATCC BAA-1389 / DSM 22839 / S5)</name>
    <dbReference type="NCBI Taxonomy" id="653733"/>
    <lineage>
        <taxon>Bacteria</taxon>
        <taxon>Pseudomonadati</taxon>
        <taxon>Chrysiogenota</taxon>
        <taxon>Chrysiogenia</taxon>
        <taxon>Chrysiogenales</taxon>
        <taxon>Chrysiogenaceae</taxon>
        <taxon>Desulfurispirillum</taxon>
    </lineage>
</organism>
<feature type="region of interest" description="Disordered" evidence="2">
    <location>
        <begin position="1"/>
        <end position="23"/>
    </location>
</feature>
<dbReference type="InParanoid" id="E6W679"/>
<dbReference type="KEGG" id="din:Selin_1380"/>
<dbReference type="HOGENOM" id="CLU_1956036_0_0_0"/>
<feature type="compositionally biased region" description="Polar residues" evidence="2">
    <location>
        <begin position="11"/>
        <end position="23"/>
    </location>
</feature>
<dbReference type="AlphaFoldDB" id="E6W679"/>
<sequence length="128" mass="14085">MDSFSPGWRISVNSSSSNPAPKSLTCIESTYSEGALQKDSDTRWKKAVALKYQDKSRAPLVSAKGQGHVAEAIIDKAREHGVAIHEDPDLVVALSALEIDQEIPEELYQAVAEVLAFLYKQNALKNDW</sequence>
<gene>
    <name evidence="3" type="ordered locus">Selin_1380</name>
</gene>
<keyword evidence="4" id="KW-1185">Reference proteome</keyword>
<dbReference type="SUPFAM" id="SSF160544">
    <property type="entry name" value="EscU C-terminal domain-like"/>
    <property type="match status" value="1"/>
</dbReference>
<dbReference type="STRING" id="653733.Selin_1380"/>
<dbReference type="EMBL" id="CP002432">
    <property type="protein sequence ID" value="ADU66115.1"/>
    <property type="molecule type" value="Genomic_DNA"/>
</dbReference>
<dbReference type="PANTHER" id="PTHR30531">
    <property type="entry name" value="FLAGELLAR BIOSYNTHETIC PROTEIN FLHB"/>
    <property type="match status" value="1"/>
</dbReference>
<proteinExistence type="inferred from homology"/>
<evidence type="ECO:0000313" key="4">
    <source>
        <dbReference type="Proteomes" id="UP000002572"/>
    </source>
</evidence>
<comment type="similarity">
    <text evidence="1">Belongs to the type III secretion exporter family.</text>
</comment>
<evidence type="ECO:0000256" key="2">
    <source>
        <dbReference type="SAM" id="MobiDB-lite"/>
    </source>
</evidence>
<evidence type="ECO:0000256" key="1">
    <source>
        <dbReference type="ARBA" id="ARBA00010690"/>
    </source>
</evidence>
<accession>E6W679</accession>